<evidence type="ECO:0000256" key="6">
    <source>
        <dbReference type="ARBA" id="ARBA00023136"/>
    </source>
</evidence>
<name>A0ABP5LQ91_9ACTN</name>
<keyword evidence="2" id="KW-0813">Transport</keyword>
<dbReference type="PROSITE" id="PS50850">
    <property type="entry name" value="MFS"/>
    <property type="match status" value="1"/>
</dbReference>
<evidence type="ECO:0000313" key="10">
    <source>
        <dbReference type="Proteomes" id="UP001422759"/>
    </source>
</evidence>
<protein>
    <submittedName>
        <fullName evidence="9">MFS transporter</fullName>
    </submittedName>
</protein>
<feature type="transmembrane region" description="Helical" evidence="7">
    <location>
        <begin position="142"/>
        <end position="163"/>
    </location>
</feature>
<dbReference type="EMBL" id="BAAANT010000032">
    <property type="protein sequence ID" value="GAA2151743.1"/>
    <property type="molecule type" value="Genomic_DNA"/>
</dbReference>
<evidence type="ECO:0000256" key="3">
    <source>
        <dbReference type="ARBA" id="ARBA00022475"/>
    </source>
</evidence>
<organism evidence="9 10">
    <name type="scientific">Kitasatospora kazusensis</name>
    <dbReference type="NCBI Taxonomy" id="407974"/>
    <lineage>
        <taxon>Bacteria</taxon>
        <taxon>Bacillati</taxon>
        <taxon>Actinomycetota</taxon>
        <taxon>Actinomycetes</taxon>
        <taxon>Kitasatosporales</taxon>
        <taxon>Streptomycetaceae</taxon>
        <taxon>Kitasatospora</taxon>
    </lineage>
</organism>
<dbReference type="InterPro" id="IPR036259">
    <property type="entry name" value="MFS_trans_sf"/>
</dbReference>
<comment type="subcellular location">
    <subcellularLocation>
        <location evidence="1">Cell membrane</location>
        <topology evidence="1">Multi-pass membrane protein</topology>
    </subcellularLocation>
</comment>
<evidence type="ECO:0000259" key="8">
    <source>
        <dbReference type="PROSITE" id="PS50850"/>
    </source>
</evidence>
<feature type="transmembrane region" description="Helical" evidence="7">
    <location>
        <begin position="384"/>
        <end position="402"/>
    </location>
</feature>
<keyword evidence="5 7" id="KW-1133">Transmembrane helix</keyword>
<feature type="transmembrane region" description="Helical" evidence="7">
    <location>
        <begin position="256"/>
        <end position="277"/>
    </location>
</feature>
<comment type="caution">
    <text evidence="9">The sequence shown here is derived from an EMBL/GenBank/DDBJ whole genome shotgun (WGS) entry which is preliminary data.</text>
</comment>
<feature type="transmembrane region" description="Helical" evidence="7">
    <location>
        <begin position="20"/>
        <end position="41"/>
    </location>
</feature>
<evidence type="ECO:0000313" key="9">
    <source>
        <dbReference type="EMBL" id="GAA2151743.1"/>
    </source>
</evidence>
<sequence>MTTPHPSRLLHPDPIVRRLAAITLVNTLGNGLMMTLSALFFTQMLGFGVAQVGVGLTAAGLCGVLAGIPAGWAADRWGSKPVLVVLVAAEAAGTVGYVLVHRFTAFVLLACVVTALDRGSSAVRNALYAEVLPADRRVAGRAYLRVVTNVGMGVGTALAALALQSDTRAAYVAAILADAVSFAVVAVMFLTVQVAARAQEVAAAAAGAEPDAGTGRNPALRNLPFLAVTALNGVLCLQFAMIEVGVPLWIARHTAAPRVMVAGSLMVNMVMVVALQVRATRGTEEAGAAARVFGRGGLLIAASCLVLGLAHGVPGTAAALLVVAGVALQGLGEVYSQAGGWALSYGLAGEGAHGAYQGVFNTGQSAAMMFGPALVTGAVIGNGLLGWAVLGGLFALCGLAMAPAVRWSGRRSAAAAPVAVPVT</sequence>
<feature type="transmembrane region" description="Helical" evidence="7">
    <location>
        <begin position="53"/>
        <end position="74"/>
    </location>
</feature>
<keyword evidence="4 7" id="KW-0812">Transmembrane</keyword>
<dbReference type="Pfam" id="PF07690">
    <property type="entry name" value="MFS_1"/>
    <property type="match status" value="1"/>
</dbReference>
<feature type="transmembrane region" description="Helical" evidence="7">
    <location>
        <begin position="298"/>
        <end position="328"/>
    </location>
</feature>
<dbReference type="InterPro" id="IPR011701">
    <property type="entry name" value="MFS"/>
</dbReference>
<dbReference type="RefSeq" id="WP_344467960.1">
    <property type="nucleotide sequence ID" value="NZ_BAAANT010000032.1"/>
</dbReference>
<keyword evidence="10" id="KW-1185">Reference proteome</keyword>
<evidence type="ECO:0000256" key="5">
    <source>
        <dbReference type="ARBA" id="ARBA00022989"/>
    </source>
</evidence>
<dbReference type="Gene3D" id="1.20.1250.20">
    <property type="entry name" value="MFS general substrate transporter like domains"/>
    <property type="match status" value="1"/>
</dbReference>
<feature type="transmembrane region" description="Helical" evidence="7">
    <location>
        <begin position="169"/>
        <end position="190"/>
    </location>
</feature>
<keyword evidence="3" id="KW-1003">Cell membrane</keyword>
<dbReference type="InterPro" id="IPR020846">
    <property type="entry name" value="MFS_dom"/>
</dbReference>
<dbReference type="PANTHER" id="PTHR23517:SF2">
    <property type="entry name" value="MULTIDRUG RESISTANCE PROTEIN MDTH"/>
    <property type="match status" value="1"/>
</dbReference>
<gene>
    <name evidence="9" type="ORF">GCM10009760_47490</name>
</gene>
<evidence type="ECO:0000256" key="7">
    <source>
        <dbReference type="SAM" id="Phobius"/>
    </source>
</evidence>
<dbReference type="InterPro" id="IPR050171">
    <property type="entry name" value="MFS_Transporters"/>
</dbReference>
<reference evidence="10" key="1">
    <citation type="journal article" date="2019" name="Int. J. Syst. Evol. Microbiol.">
        <title>The Global Catalogue of Microorganisms (GCM) 10K type strain sequencing project: providing services to taxonomists for standard genome sequencing and annotation.</title>
        <authorList>
            <consortium name="The Broad Institute Genomics Platform"/>
            <consortium name="The Broad Institute Genome Sequencing Center for Infectious Disease"/>
            <person name="Wu L."/>
            <person name="Ma J."/>
        </authorList>
    </citation>
    <scope>NUCLEOTIDE SEQUENCE [LARGE SCALE GENOMIC DNA]</scope>
    <source>
        <strain evidence="10">JCM 14560</strain>
    </source>
</reference>
<evidence type="ECO:0000256" key="2">
    <source>
        <dbReference type="ARBA" id="ARBA00022448"/>
    </source>
</evidence>
<keyword evidence="6 7" id="KW-0472">Membrane</keyword>
<feature type="domain" description="Major facilitator superfamily (MFS) profile" evidence="8">
    <location>
        <begin position="1"/>
        <end position="195"/>
    </location>
</feature>
<evidence type="ECO:0000256" key="1">
    <source>
        <dbReference type="ARBA" id="ARBA00004651"/>
    </source>
</evidence>
<accession>A0ABP5LQ91</accession>
<dbReference type="SUPFAM" id="SSF103473">
    <property type="entry name" value="MFS general substrate transporter"/>
    <property type="match status" value="1"/>
</dbReference>
<dbReference type="PANTHER" id="PTHR23517">
    <property type="entry name" value="RESISTANCE PROTEIN MDTM, PUTATIVE-RELATED-RELATED"/>
    <property type="match status" value="1"/>
</dbReference>
<dbReference type="Proteomes" id="UP001422759">
    <property type="component" value="Unassembled WGS sequence"/>
</dbReference>
<proteinExistence type="predicted"/>
<feature type="transmembrane region" description="Helical" evidence="7">
    <location>
        <begin position="225"/>
        <end position="250"/>
    </location>
</feature>
<evidence type="ECO:0000256" key="4">
    <source>
        <dbReference type="ARBA" id="ARBA00022692"/>
    </source>
</evidence>